<evidence type="ECO:0000313" key="2">
    <source>
        <dbReference type="Proteomes" id="UP001597351"/>
    </source>
</evidence>
<dbReference type="SUPFAM" id="SSF56112">
    <property type="entry name" value="Protein kinase-like (PK-like)"/>
    <property type="match status" value="1"/>
</dbReference>
<keyword evidence="2" id="KW-1185">Reference proteome</keyword>
<reference evidence="2" key="1">
    <citation type="journal article" date="2019" name="Int. J. Syst. Evol. Microbiol.">
        <title>The Global Catalogue of Microorganisms (GCM) 10K type strain sequencing project: providing services to taxonomists for standard genome sequencing and annotation.</title>
        <authorList>
            <consortium name="The Broad Institute Genomics Platform"/>
            <consortium name="The Broad Institute Genome Sequencing Center for Infectious Disease"/>
            <person name="Wu L."/>
            <person name="Ma J."/>
        </authorList>
    </citation>
    <scope>NUCLEOTIDE SEQUENCE [LARGE SCALE GENOMIC DNA]</scope>
    <source>
        <strain evidence="2">CGMCC 1.12477</strain>
    </source>
</reference>
<accession>A0ABW4TMA5</accession>
<proteinExistence type="predicted"/>
<sequence>MGALPAYEDLLGELAPPGPGVLEPVPYAFGSPATGGLYRLHGDGWSWFCKVLQHVRHWPLLATMPPPMAEEFRQMFPWREELELWDPVWTATLPEGLRVPELHGIVDLGDDRVAVWMEDVRQAPPSCDLAQYDRSARLLGRWNARCAAPSLVGRNPHPPNFGLHKYAQNAVPFRGLGPLEDDDLWAHPWLADSADLREDLRGLGRELPAMLDRLDRHRLCIPHGDASPQNLLVPAEDPDTFVVIDLSFRAPHALGFDLGQLLVGLTHAGQVPAAMLPEIAARIVPAYLDGLAAEGVTRRDDEVRDAFATSVMIRSGFDGLPLDTIGSDEPGARHAFDERLAMTRFLVDHYLASQEGR</sequence>
<gene>
    <name evidence="1" type="ORF">ACFSDE_09830</name>
</gene>
<dbReference type="InterPro" id="IPR011009">
    <property type="entry name" value="Kinase-like_dom_sf"/>
</dbReference>
<organism evidence="1 2">
    <name type="scientific">Nocardioides aestuarii</name>
    <dbReference type="NCBI Taxonomy" id="252231"/>
    <lineage>
        <taxon>Bacteria</taxon>
        <taxon>Bacillati</taxon>
        <taxon>Actinomycetota</taxon>
        <taxon>Actinomycetes</taxon>
        <taxon>Propionibacteriales</taxon>
        <taxon>Nocardioidaceae</taxon>
        <taxon>Nocardioides</taxon>
    </lineage>
</organism>
<protein>
    <submittedName>
        <fullName evidence="1">Aminoglycoside phosphotransferase</fullName>
    </submittedName>
</protein>
<dbReference type="Gene3D" id="3.90.1200.10">
    <property type="match status" value="1"/>
</dbReference>
<name>A0ABW4TMA5_9ACTN</name>
<dbReference type="Proteomes" id="UP001597351">
    <property type="component" value="Unassembled WGS sequence"/>
</dbReference>
<dbReference type="EMBL" id="JBHUGD010000003">
    <property type="protein sequence ID" value="MFD1947091.1"/>
    <property type="molecule type" value="Genomic_DNA"/>
</dbReference>
<comment type="caution">
    <text evidence="1">The sequence shown here is derived from an EMBL/GenBank/DDBJ whole genome shotgun (WGS) entry which is preliminary data.</text>
</comment>
<evidence type="ECO:0000313" key="1">
    <source>
        <dbReference type="EMBL" id="MFD1947091.1"/>
    </source>
</evidence>
<dbReference type="RefSeq" id="WP_343917863.1">
    <property type="nucleotide sequence ID" value="NZ_BAAAJT010000002.1"/>
</dbReference>